<dbReference type="InterPro" id="IPR036396">
    <property type="entry name" value="Cyt_P450_sf"/>
</dbReference>
<gene>
    <name evidence="1" type="ORF">BAE44_0015875</name>
</gene>
<dbReference type="Proteomes" id="UP000095767">
    <property type="component" value="Unassembled WGS sequence"/>
</dbReference>
<keyword evidence="2" id="KW-1185">Reference proteome</keyword>
<dbReference type="OrthoDB" id="3945418at2759"/>
<comment type="caution">
    <text evidence="1">The sequence shown here is derived from an EMBL/GenBank/DDBJ whole genome shotgun (WGS) entry which is preliminary data.</text>
</comment>
<evidence type="ECO:0000313" key="1">
    <source>
        <dbReference type="EMBL" id="OEL23105.1"/>
    </source>
</evidence>
<dbReference type="GO" id="GO:0016705">
    <property type="term" value="F:oxidoreductase activity, acting on paired donors, with incorporation or reduction of molecular oxygen"/>
    <property type="evidence" value="ECO:0007669"/>
    <property type="project" value="InterPro"/>
</dbReference>
<organism evidence="1 2">
    <name type="scientific">Dichanthelium oligosanthes</name>
    <dbReference type="NCBI Taxonomy" id="888268"/>
    <lineage>
        <taxon>Eukaryota</taxon>
        <taxon>Viridiplantae</taxon>
        <taxon>Streptophyta</taxon>
        <taxon>Embryophyta</taxon>
        <taxon>Tracheophyta</taxon>
        <taxon>Spermatophyta</taxon>
        <taxon>Magnoliopsida</taxon>
        <taxon>Liliopsida</taxon>
        <taxon>Poales</taxon>
        <taxon>Poaceae</taxon>
        <taxon>PACMAD clade</taxon>
        <taxon>Panicoideae</taxon>
        <taxon>Panicodae</taxon>
        <taxon>Paniceae</taxon>
        <taxon>Dichantheliinae</taxon>
        <taxon>Dichanthelium</taxon>
    </lineage>
</organism>
<accession>A0A1E5VDI4</accession>
<dbReference type="GO" id="GO:0004497">
    <property type="term" value="F:monooxygenase activity"/>
    <property type="evidence" value="ECO:0007669"/>
    <property type="project" value="InterPro"/>
</dbReference>
<dbReference type="EMBL" id="LWDX02043512">
    <property type="protein sequence ID" value="OEL23105.1"/>
    <property type="molecule type" value="Genomic_DNA"/>
</dbReference>
<reference evidence="1 2" key="1">
    <citation type="submission" date="2016-09" db="EMBL/GenBank/DDBJ databases">
        <title>The draft genome of Dichanthelium oligosanthes: A C3 panicoid grass species.</title>
        <authorList>
            <person name="Studer A.J."/>
            <person name="Schnable J.C."/>
            <person name="Brutnell T.P."/>
        </authorList>
    </citation>
    <scope>NUCLEOTIDE SEQUENCE [LARGE SCALE GENOMIC DNA]</scope>
    <source>
        <strain evidence="2">cv. Kellogg 1175</strain>
        <tissue evidence="1">Leaf</tissue>
    </source>
</reference>
<dbReference type="STRING" id="888268.A0A1E5VDI4"/>
<dbReference type="GO" id="GO:0020037">
    <property type="term" value="F:heme binding"/>
    <property type="evidence" value="ECO:0007669"/>
    <property type="project" value="InterPro"/>
</dbReference>
<name>A0A1E5VDI4_9POAL</name>
<dbReference type="AlphaFoldDB" id="A0A1E5VDI4"/>
<evidence type="ECO:0000313" key="2">
    <source>
        <dbReference type="Proteomes" id="UP000095767"/>
    </source>
</evidence>
<dbReference type="SUPFAM" id="SSF48264">
    <property type="entry name" value="Cytochrome P450"/>
    <property type="match status" value="1"/>
</dbReference>
<sequence length="142" mass="14926">MDAAASATAMVAAAVAILAAAVASLPVLRRLFVASEGNKTKRRRPLPPGSFGMPVVGQMLSYLRALRANAAEEWFSRRAAAYGPVSRLSLFSCPTAFVAARPPTSSCLPAPTKSPESMARMIGRRTIRDVSGDEHRTAASGP</sequence>
<proteinExistence type="predicted"/>
<dbReference type="Gene3D" id="1.10.630.10">
    <property type="entry name" value="Cytochrome P450"/>
    <property type="match status" value="1"/>
</dbReference>
<protein>
    <submittedName>
        <fullName evidence="1">Uncharacterized protein</fullName>
    </submittedName>
</protein>
<dbReference type="GO" id="GO:0005506">
    <property type="term" value="F:iron ion binding"/>
    <property type="evidence" value="ECO:0007669"/>
    <property type="project" value="InterPro"/>
</dbReference>